<name>A0ABS5DB79_9PSEU</name>
<evidence type="ECO:0000313" key="5">
    <source>
        <dbReference type="Proteomes" id="UP000674084"/>
    </source>
</evidence>
<evidence type="ECO:0000256" key="1">
    <source>
        <dbReference type="SAM" id="MobiDB-lite"/>
    </source>
</evidence>
<evidence type="ECO:0000259" key="3">
    <source>
        <dbReference type="Pfam" id="PF02470"/>
    </source>
</evidence>
<keyword evidence="2" id="KW-0812">Transmembrane</keyword>
<dbReference type="RefSeq" id="WP_210968977.1">
    <property type="nucleotide sequence ID" value="NZ_JAGPXE010000002.1"/>
</dbReference>
<sequence length="479" mass="49887">MSSNRRKSRFGSPIAIGAVLLVLSIVVLLAVYQKERVSTMLSSGDEVQAEFNRAYRVIPAKSDVKIAGVVVGTVTDVAKGEGDKTLVSMKVWGDTTDKLGSEPSAIVRPTTLLGGNYYVELQPGGDRQKFSGDPIPVERTSVPSELDKILGAIPGRAQESIQNTTRLTDESLRAGAGDSVGNLLEHAPQALGPAGEVFSSVRGTNPEKDLYQIVPQLNTVAVALTQRDGQLGHTIDSLGDVSATLGQVQRPLADSIEALPATLSATRGGLDALHGSLDRLTATAGNARPAAQELGPLLAKADPVVREARPMVAELRPLLQDVRPLVGRLVPTAQQATSTLNHVNGPVLDRINGPIANAVLSPWKGTGAYEGNGGTGHKLYEEVGYLASHSANLSKYGNKNGRMLGLGLGVGVSTVGGNDPGTAQLLQSLGLLPGGVEVLPPPDQSGDDFSRMPATSPGKDHFLPRPGGLVPGTPQTQGN</sequence>
<keyword evidence="2" id="KW-0472">Membrane</keyword>
<feature type="region of interest" description="Disordered" evidence="1">
    <location>
        <begin position="436"/>
        <end position="479"/>
    </location>
</feature>
<reference evidence="4 5" key="1">
    <citation type="submission" date="2021-04" db="EMBL/GenBank/DDBJ databases">
        <title>Whole-genome sequencing of Saccharopolyspora endophytica KCTC 19397.</title>
        <authorList>
            <person name="Ay H."/>
            <person name="Saygin H."/>
            <person name="Sahin N."/>
        </authorList>
    </citation>
    <scope>NUCLEOTIDE SEQUENCE [LARGE SCALE GENOMIC DNA]</scope>
    <source>
        <strain evidence="4 5">KCTC 19397</strain>
    </source>
</reference>
<evidence type="ECO:0000313" key="4">
    <source>
        <dbReference type="EMBL" id="MBQ0923534.1"/>
    </source>
</evidence>
<feature type="domain" description="Mce/MlaD" evidence="3">
    <location>
        <begin position="44"/>
        <end position="124"/>
    </location>
</feature>
<dbReference type="Proteomes" id="UP000674084">
    <property type="component" value="Unassembled WGS sequence"/>
</dbReference>
<dbReference type="PANTHER" id="PTHR33371:SF4">
    <property type="entry name" value="INTERMEMBRANE PHOSPHOLIPID TRANSPORT SYSTEM BINDING PROTEIN MLAD"/>
    <property type="match status" value="1"/>
</dbReference>
<comment type="caution">
    <text evidence="4">The sequence shown here is derived from an EMBL/GenBank/DDBJ whole genome shotgun (WGS) entry which is preliminary data.</text>
</comment>
<evidence type="ECO:0000256" key="2">
    <source>
        <dbReference type="SAM" id="Phobius"/>
    </source>
</evidence>
<dbReference type="EMBL" id="JAGPXE010000002">
    <property type="protein sequence ID" value="MBQ0923534.1"/>
    <property type="molecule type" value="Genomic_DNA"/>
</dbReference>
<gene>
    <name evidence="4" type="ORF">KBO27_06240</name>
</gene>
<keyword evidence="2" id="KW-1133">Transmembrane helix</keyword>
<accession>A0ABS5DB79</accession>
<organism evidence="4 5">
    <name type="scientific">Saccharopolyspora endophytica</name>
    <dbReference type="NCBI Taxonomy" id="543886"/>
    <lineage>
        <taxon>Bacteria</taxon>
        <taxon>Bacillati</taxon>
        <taxon>Actinomycetota</taxon>
        <taxon>Actinomycetes</taxon>
        <taxon>Pseudonocardiales</taxon>
        <taxon>Pseudonocardiaceae</taxon>
        <taxon>Saccharopolyspora</taxon>
    </lineage>
</organism>
<dbReference type="Pfam" id="PF02470">
    <property type="entry name" value="MlaD"/>
    <property type="match status" value="1"/>
</dbReference>
<dbReference type="InterPro" id="IPR052336">
    <property type="entry name" value="MlaD_Phospholipid_Transporter"/>
</dbReference>
<keyword evidence="5" id="KW-1185">Reference proteome</keyword>
<proteinExistence type="predicted"/>
<feature type="transmembrane region" description="Helical" evidence="2">
    <location>
        <begin position="12"/>
        <end position="32"/>
    </location>
</feature>
<dbReference type="InterPro" id="IPR003399">
    <property type="entry name" value="Mce/MlaD"/>
</dbReference>
<dbReference type="PANTHER" id="PTHR33371">
    <property type="entry name" value="INTERMEMBRANE PHOSPHOLIPID TRANSPORT SYSTEM BINDING PROTEIN MLAD-RELATED"/>
    <property type="match status" value="1"/>
</dbReference>
<protein>
    <submittedName>
        <fullName evidence="4">MCE family protein</fullName>
    </submittedName>
</protein>